<keyword evidence="3" id="KW-1185">Reference proteome</keyword>
<dbReference type="RefSeq" id="WP_131453042.1">
    <property type="nucleotide sequence ID" value="NZ_BMJK01000001.1"/>
</dbReference>
<proteinExistence type="predicted"/>
<sequence length="265" mass="28795">MPLFPVDTDEEPLSARIKRGLAGLSSALAGRAGLLRGTAPAEAHVPPLRLFLAELGAVAEPFRIHFRPDLPIRAAAARKVVILLPGFATGPTRMRYMAEQLERAGHKVKRWGLGHNMGPTPETLNLIAARVAAVRERYGQQVVLVGWSLGGVFAREVAKIVPEHVAKVVTMGSPFSHTPYSNHVWRTYQVVAGHRVEAPPIASDLRAKPPVETVAFWSPRDGVISRRAASGVPGERDRAVALRCTHLTFPTSPDCIMALVRELES</sequence>
<keyword evidence="2" id="KW-0378">Hydrolase</keyword>
<gene>
    <name evidence="2" type="ORF">GRI62_09250</name>
</gene>
<evidence type="ECO:0000313" key="2">
    <source>
        <dbReference type="EMBL" id="MXO93792.1"/>
    </source>
</evidence>
<organism evidence="2 3">
    <name type="scientific">Aurantiacibacter arachoides</name>
    <dbReference type="NCBI Taxonomy" id="1850444"/>
    <lineage>
        <taxon>Bacteria</taxon>
        <taxon>Pseudomonadati</taxon>
        <taxon>Pseudomonadota</taxon>
        <taxon>Alphaproteobacteria</taxon>
        <taxon>Sphingomonadales</taxon>
        <taxon>Erythrobacteraceae</taxon>
        <taxon>Aurantiacibacter</taxon>
    </lineage>
</organism>
<dbReference type="OrthoDB" id="7389193at2"/>
<name>A0A845A2Z7_9SPHN</name>
<dbReference type="GO" id="GO:0016787">
    <property type="term" value="F:hydrolase activity"/>
    <property type="evidence" value="ECO:0007669"/>
    <property type="project" value="UniProtKB-KW"/>
</dbReference>
<dbReference type="Proteomes" id="UP000460626">
    <property type="component" value="Unassembled WGS sequence"/>
</dbReference>
<protein>
    <submittedName>
        <fullName evidence="2">Alpha/beta fold hydrolase</fullName>
    </submittedName>
</protein>
<accession>A0A845A2Z7</accession>
<reference evidence="2 3" key="1">
    <citation type="submission" date="2019-12" db="EMBL/GenBank/DDBJ databases">
        <title>Genomic-based taxomic classification of the family Erythrobacteraceae.</title>
        <authorList>
            <person name="Xu L."/>
        </authorList>
    </citation>
    <scope>NUCLEOTIDE SEQUENCE [LARGE SCALE GENOMIC DNA]</scope>
    <source>
        <strain evidence="2 3">RC4-10-4</strain>
    </source>
</reference>
<dbReference type="AlphaFoldDB" id="A0A845A2Z7"/>
<feature type="domain" description="AB hydrolase-1" evidence="1">
    <location>
        <begin position="80"/>
        <end position="179"/>
    </location>
</feature>
<dbReference type="PANTHER" id="PTHR37946">
    <property type="entry name" value="SLL1969 PROTEIN"/>
    <property type="match status" value="1"/>
</dbReference>
<comment type="caution">
    <text evidence="2">The sequence shown here is derived from an EMBL/GenBank/DDBJ whole genome shotgun (WGS) entry which is preliminary data.</text>
</comment>
<dbReference type="InterPro" id="IPR000073">
    <property type="entry name" value="AB_hydrolase_1"/>
</dbReference>
<dbReference type="SUPFAM" id="SSF53474">
    <property type="entry name" value="alpha/beta-Hydrolases"/>
    <property type="match status" value="1"/>
</dbReference>
<evidence type="ECO:0000313" key="3">
    <source>
        <dbReference type="Proteomes" id="UP000460626"/>
    </source>
</evidence>
<dbReference type="EMBL" id="WTYH01000001">
    <property type="protein sequence ID" value="MXO93792.1"/>
    <property type="molecule type" value="Genomic_DNA"/>
</dbReference>
<dbReference type="PANTHER" id="PTHR37946:SF1">
    <property type="entry name" value="SLL1969 PROTEIN"/>
    <property type="match status" value="1"/>
</dbReference>
<dbReference type="Gene3D" id="3.40.50.1820">
    <property type="entry name" value="alpha/beta hydrolase"/>
    <property type="match status" value="1"/>
</dbReference>
<dbReference type="InterPro" id="IPR029058">
    <property type="entry name" value="AB_hydrolase_fold"/>
</dbReference>
<evidence type="ECO:0000259" key="1">
    <source>
        <dbReference type="Pfam" id="PF00561"/>
    </source>
</evidence>
<dbReference type="Pfam" id="PF00561">
    <property type="entry name" value="Abhydrolase_1"/>
    <property type="match status" value="1"/>
</dbReference>